<dbReference type="PANTHER" id="PTHR22677:SF4">
    <property type="entry name" value="USHER SYNDROME TYPE-1G PROTEIN-LIKE PROTEIN"/>
    <property type="match status" value="1"/>
</dbReference>
<reference evidence="2 3" key="2">
    <citation type="submission" date="2016-08" db="EMBL/GenBank/DDBJ databases">
        <title>Pervasive Adenine N6-methylation of Active Genes in Fungi.</title>
        <authorList>
            <consortium name="DOE Joint Genome Institute"/>
            <person name="Mondo S.J."/>
            <person name="Dannebaum R.O."/>
            <person name="Kuo R.C."/>
            <person name="Labutti K."/>
            <person name="Haridas S."/>
            <person name="Kuo A."/>
            <person name="Salamov A."/>
            <person name="Ahrendt S.R."/>
            <person name="Lipzen A."/>
            <person name="Sullivan W."/>
            <person name="Andreopoulos W.B."/>
            <person name="Clum A."/>
            <person name="Lindquist E."/>
            <person name="Daum C."/>
            <person name="Ramamoorthy G.K."/>
            <person name="Gryganskyi A."/>
            <person name="Culley D."/>
            <person name="Magnuson J.K."/>
            <person name="James T.Y."/>
            <person name="O'Malley M.A."/>
            <person name="Stajich J.E."/>
            <person name="Spatafora J.W."/>
            <person name="Visel A."/>
            <person name="Grigoriev I.V."/>
        </authorList>
    </citation>
    <scope>NUCLEOTIDE SEQUENCE [LARGE SCALE GENOMIC DNA]</scope>
    <source>
        <strain evidence="2 3">S4</strain>
    </source>
</reference>
<gene>
    <name evidence="2" type="ORF">BCR32DRAFT_188373</name>
</gene>
<evidence type="ECO:0000313" key="3">
    <source>
        <dbReference type="Proteomes" id="UP000193944"/>
    </source>
</evidence>
<dbReference type="Pfam" id="PF12796">
    <property type="entry name" value="Ank_2"/>
    <property type="match status" value="1"/>
</dbReference>
<protein>
    <submittedName>
        <fullName evidence="2">Ankyrin</fullName>
    </submittedName>
</protein>
<comment type="caution">
    <text evidence="2">The sequence shown here is derived from an EMBL/GenBank/DDBJ whole genome shotgun (WGS) entry which is preliminary data.</text>
</comment>
<dbReference type="PANTHER" id="PTHR22677">
    <property type="entry name" value="ANKYRIN REPEAT DOMAIN-CONTAINING PROTEIN 60"/>
    <property type="match status" value="1"/>
</dbReference>
<dbReference type="InterPro" id="IPR036770">
    <property type="entry name" value="Ankyrin_rpt-contain_sf"/>
</dbReference>
<feature type="repeat" description="ANK" evidence="1">
    <location>
        <begin position="1"/>
        <end position="23"/>
    </location>
</feature>
<feature type="repeat" description="ANK" evidence="1">
    <location>
        <begin position="24"/>
        <end position="56"/>
    </location>
</feature>
<evidence type="ECO:0000313" key="2">
    <source>
        <dbReference type="EMBL" id="ORX85834.1"/>
    </source>
</evidence>
<organism evidence="2 3">
    <name type="scientific">Anaeromyces robustus</name>
    <dbReference type="NCBI Taxonomy" id="1754192"/>
    <lineage>
        <taxon>Eukaryota</taxon>
        <taxon>Fungi</taxon>
        <taxon>Fungi incertae sedis</taxon>
        <taxon>Chytridiomycota</taxon>
        <taxon>Chytridiomycota incertae sedis</taxon>
        <taxon>Neocallimastigomycetes</taxon>
        <taxon>Neocallimastigales</taxon>
        <taxon>Neocallimastigaceae</taxon>
        <taxon>Anaeromyces</taxon>
    </lineage>
</organism>
<dbReference type="PROSITE" id="PS50088">
    <property type="entry name" value="ANK_REPEAT"/>
    <property type="match status" value="2"/>
</dbReference>
<dbReference type="AlphaFoldDB" id="A0A1Y1XKG2"/>
<reference evidence="2 3" key="1">
    <citation type="submission" date="2016-08" db="EMBL/GenBank/DDBJ databases">
        <title>A Parts List for Fungal Cellulosomes Revealed by Comparative Genomics.</title>
        <authorList>
            <consortium name="DOE Joint Genome Institute"/>
            <person name="Haitjema C.H."/>
            <person name="Gilmore S.P."/>
            <person name="Henske J.K."/>
            <person name="Solomon K.V."/>
            <person name="De Groot R."/>
            <person name="Kuo A."/>
            <person name="Mondo S.J."/>
            <person name="Salamov A.A."/>
            <person name="Labutti K."/>
            <person name="Zhao Z."/>
            <person name="Chiniquy J."/>
            <person name="Barry K."/>
            <person name="Brewer H.M."/>
            <person name="Purvine S.O."/>
            <person name="Wright A.T."/>
            <person name="Boxma B."/>
            <person name="Van Alen T."/>
            <person name="Hackstein J.H."/>
            <person name="Baker S.E."/>
            <person name="Grigoriev I.V."/>
            <person name="O'Malley M.A."/>
        </authorList>
    </citation>
    <scope>NUCLEOTIDE SEQUENCE [LARGE SCALE GENOMIC DNA]</scope>
    <source>
        <strain evidence="2 3">S4</strain>
    </source>
</reference>
<dbReference type="InterPro" id="IPR002110">
    <property type="entry name" value="Ankyrin_rpt"/>
</dbReference>
<sequence length="62" mass="6804">SSGNEDLVKYLIEHGADINKENRGGETPLFLACRSGNKNLVKYLIDLGADINKENEEGETPL</sequence>
<feature type="non-terminal residue" evidence="2">
    <location>
        <position position="62"/>
    </location>
</feature>
<dbReference type="InterPro" id="IPR039323">
    <property type="entry name" value="ANKRD_45/46/60"/>
</dbReference>
<dbReference type="SUPFAM" id="SSF48403">
    <property type="entry name" value="Ankyrin repeat"/>
    <property type="match status" value="1"/>
</dbReference>
<name>A0A1Y1XKG2_9FUNG</name>
<dbReference type="EMBL" id="MCFG01000029">
    <property type="protein sequence ID" value="ORX85834.1"/>
    <property type="molecule type" value="Genomic_DNA"/>
</dbReference>
<proteinExistence type="predicted"/>
<dbReference type="Proteomes" id="UP000193944">
    <property type="component" value="Unassembled WGS sequence"/>
</dbReference>
<dbReference type="PROSITE" id="PS50297">
    <property type="entry name" value="ANK_REP_REGION"/>
    <property type="match status" value="2"/>
</dbReference>
<feature type="non-terminal residue" evidence="2">
    <location>
        <position position="1"/>
    </location>
</feature>
<keyword evidence="1" id="KW-0040">ANK repeat</keyword>
<dbReference type="Gene3D" id="1.25.40.20">
    <property type="entry name" value="Ankyrin repeat-containing domain"/>
    <property type="match status" value="1"/>
</dbReference>
<dbReference type="OrthoDB" id="5401212at2759"/>
<dbReference type="SMART" id="SM00248">
    <property type="entry name" value="ANK"/>
    <property type="match status" value="2"/>
</dbReference>
<dbReference type="STRING" id="1754192.A0A1Y1XKG2"/>
<keyword evidence="3" id="KW-1185">Reference proteome</keyword>
<evidence type="ECO:0000256" key="1">
    <source>
        <dbReference type="PROSITE-ProRule" id="PRU00023"/>
    </source>
</evidence>
<accession>A0A1Y1XKG2</accession>